<dbReference type="Gene3D" id="3.30.420.10">
    <property type="entry name" value="Ribonuclease H-like superfamily/Ribonuclease H"/>
    <property type="match status" value="1"/>
</dbReference>
<dbReference type="InterPro" id="IPR012337">
    <property type="entry name" value="RNaseH-like_sf"/>
</dbReference>
<protein>
    <recommendedName>
        <fullName evidence="1">RNase H type-1 domain-containing protein</fullName>
    </recommendedName>
</protein>
<dbReference type="InterPro" id="IPR053151">
    <property type="entry name" value="RNase_H-like"/>
</dbReference>
<dbReference type="EMBL" id="JABFAA010000009">
    <property type="protein sequence ID" value="MBA0690993.1"/>
    <property type="molecule type" value="Genomic_DNA"/>
</dbReference>
<dbReference type="AlphaFoldDB" id="A0A7J8XUP1"/>
<dbReference type="Pfam" id="PF13456">
    <property type="entry name" value="RVT_3"/>
    <property type="match status" value="1"/>
</dbReference>
<feature type="non-terminal residue" evidence="2">
    <location>
        <position position="1"/>
    </location>
</feature>
<evidence type="ECO:0000313" key="3">
    <source>
        <dbReference type="Proteomes" id="UP000593577"/>
    </source>
</evidence>
<dbReference type="PANTHER" id="PTHR47723:SF19">
    <property type="entry name" value="POLYNUCLEOTIDYL TRANSFERASE, RIBONUCLEASE H-LIKE SUPERFAMILY PROTEIN"/>
    <property type="match status" value="1"/>
</dbReference>
<dbReference type="Proteomes" id="UP000593577">
    <property type="component" value="Unassembled WGS sequence"/>
</dbReference>
<dbReference type="GO" id="GO:0004523">
    <property type="term" value="F:RNA-DNA hybrid ribonuclease activity"/>
    <property type="evidence" value="ECO:0007669"/>
    <property type="project" value="InterPro"/>
</dbReference>
<accession>A0A7J8XUP1</accession>
<comment type="caution">
    <text evidence="2">The sequence shown here is derived from an EMBL/GenBank/DDBJ whole genome shotgun (WGS) entry which is preliminary data.</text>
</comment>
<evidence type="ECO:0000313" key="2">
    <source>
        <dbReference type="EMBL" id="MBA0690993.1"/>
    </source>
</evidence>
<gene>
    <name evidence="2" type="ORF">Goari_008642</name>
</gene>
<sequence length="116" mass="13162">VAAGGVICDQADNWVFGYNWYLGNCTPFEAKLWGILDGLLILLNKRYKKATIQTDNADVAKALTDKEMEDSGVTIPRRVERIRRFEGQWKIRVVSRETNIIADCLAKICLAWKTSL</sequence>
<feature type="domain" description="RNase H type-1" evidence="1">
    <location>
        <begin position="2"/>
        <end position="109"/>
    </location>
</feature>
<dbReference type="CDD" id="cd06222">
    <property type="entry name" value="RNase_H_like"/>
    <property type="match status" value="1"/>
</dbReference>
<reference evidence="2 3" key="1">
    <citation type="journal article" date="2019" name="Genome Biol. Evol.">
        <title>Insights into the evolution of the New World diploid cottons (Gossypium, subgenus Houzingenia) based on genome sequencing.</title>
        <authorList>
            <person name="Grover C.E."/>
            <person name="Arick M.A. 2nd"/>
            <person name="Thrash A."/>
            <person name="Conover J.L."/>
            <person name="Sanders W.S."/>
            <person name="Peterson D.G."/>
            <person name="Frelichowski J.E."/>
            <person name="Scheffler J.A."/>
            <person name="Scheffler B.E."/>
            <person name="Wendel J.F."/>
        </authorList>
    </citation>
    <scope>NUCLEOTIDE SEQUENCE [LARGE SCALE GENOMIC DNA]</scope>
    <source>
        <strain evidence="2">185</strain>
        <tissue evidence="2">Leaf</tissue>
    </source>
</reference>
<dbReference type="SUPFAM" id="SSF53098">
    <property type="entry name" value="Ribonuclease H-like"/>
    <property type="match status" value="1"/>
</dbReference>
<dbReference type="InterPro" id="IPR036397">
    <property type="entry name" value="RNaseH_sf"/>
</dbReference>
<dbReference type="PANTHER" id="PTHR47723">
    <property type="entry name" value="OS05G0353850 PROTEIN"/>
    <property type="match status" value="1"/>
</dbReference>
<name>A0A7J8XUP1_GOSAI</name>
<dbReference type="GO" id="GO:0003676">
    <property type="term" value="F:nucleic acid binding"/>
    <property type="evidence" value="ECO:0007669"/>
    <property type="project" value="InterPro"/>
</dbReference>
<dbReference type="InterPro" id="IPR044730">
    <property type="entry name" value="RNase_H-like_dom_plant"/>
</dbReference>
<proteinExistence type="predicted"/>
<organism evidence="2 3">
    <name type="scientific">Gossypium aridum</name>
    <name type="common">American cotton</name>
    <name type="synonym">Erioxylum aridum</name>
    <dbReference type="NCBI Taxonomy" id="34290"/>
    <lineage>
        <taxon>Eukaryota</taxon>
        <taxon>Viridiplantae</taxon>
        <taxon>Streptophyta</taxon>
        <taxon>Embryophyta</taxon>
        <taxon>Tracheophyta</taxon>
        <taxon>Spermatophyta</taxon>
        <taxon>Magnoliopsida</taxon>
        <taxon>eudicotyledons</taxon>
        <taxon>Gunneridae</taxon>
        <taxon>Pentapetalae</taxon>
        <taxon>rosids</taxon>
        <taxon>malvids</taxon>
        <taxon>Malvales</taxon>
        <taxon>Malvaceae</taxon>
        <taxon>Malvoideae</taxon>
        <taxon>Gossypium</taxon>
    </lineage>
</organism>
<evidence type="ECO:0000259" key="1">
    <source>
        <dbReference type="Pfam" id="PF13456"/>
    </source>
</evidence>
<keyword evidence="3" id="KW-1185">Reference proteome</keyword>
<dbReference type="InterPro" id="IPR002156">
    <property type="entry name" value="RNaseH_domain"/>
</dbReference>